<sequence>MEEAKDNLCIAKLFNLKDKKKKKKKKKKGKSVAIDFATAPIDDGSGSSTGSDANPRISLFDLSVENFFEYIDTVAKLCGEDERIAAVEESEIKTMFSSVIFLRYA</sequence>
<dbReference type="Proteomes" id="UP000236291">
    <property type="component" value="Unassembled WGS sequence"/>
</dbReference>
<dbReference type="AlphaFoldDB" id="A0A2K3JPN2"/>
<comment type="caution">
    <text evidence="1">The sequence shown here is derived from an EMBL/GenBank/DDBJ whole genome shotgun (WGS) entry which is preliminary data.</text>
</comment>
<reference evidence="1 2" key="2">
    <citation type="journal article" date="2017" name="Front. Plant Sci.">
        <title>Gene Classification and Mining of Molecular Markers Useful in Red Clover (Trifolium pratense) Breeding.</title>
        <authorList>
            <person name="Istvanek J."/>
            <person name="Dluhosova J."/>
            <person name="Dluhos P."/>
            <person name="Patkova L."/>
            <person name="Nedelnik J."/>
            <person name="Repkova J."/>
        </authorList>
    </citation>
    <scope>NUCLEOTIDE SEQUENCE [LARGE SCALE GENOMIC DNA]</scope>
    <source>
        <strain evidence="2">cv. Tatra</strain>
        <tissue evidence="1">Young leaves</tissue>
    </source>
</reference>
<reference evidence="1 2" key="1">
    <citation type="journal article" date="2014" name="Am. J. Bot.">
        <title>Genome assembly and annotation for red clover (Trifolium pratense; Fabaceae).</title>
        <authorList>
            <person name="Istvanek J."/>
            <person name="Jaros M."/>
            <person name="Krenek A."/>
            <person name="Repkova J."/>
        </authorList>
    </citation>
    <scope>NUCLEOTIDE SEQUENCE [LARGE SCALE GENOMIC DNA]</scope>
    <source>
        <strain evidence="2">cv. Tatra</strain>
        <tissue evidence="1">Young leaves</tissue>
    </source>
</reference>
<gene>
    <name evidence="1" type="ORF">L195_g049635</name>
</gene>
<evidence type="ECO:0000313" key="2">
    <source>
        <dbReference type="Proteomes" id="UP000236291"/>
    </source>
</evidence>
<dbReference type="ExpressionAtlas" id="A0A2K3JPN2">
    <property type="expression patterns" value="baseline"/>
</dbReference>
<protein>
    <submittedName>
        <fullName evidence="1">Uncharacterized protein</fullName>
    </submittedName>
</protein>
<name>A0A2K3JPN2_TRIPR</name>
<dbReference type="EMBL" id="ASHM01073613">
    <property type="protein sequence ID" value="PNX56001.1"/>
    <property type="molecule type" value="Genomic_DNA"/>
</dbReference>
<accession>A0A2K3JPN2</accession>
<organism evidence="1 2">
    <name type="scientific">Trifolium pratense</name>
    <name type="common">Red clover</name>
    <dbReference type="NCBI Taxonomy" id="57577"/>
    <lineage>
        <taxon>Eukaryota</taxon>
        <taxon>Viridiplantae</taxon>
        <taxon>Streptophyta</taxon>
        <taxon>Embryophyta</taxon>
        <taxon>Tracheophyta</taxon>
        <taxon>Spermatophyta</taxon>
        <taxon>Magnoliopsida</taxon>
        <taxon>eudicotyledons</taxon>
        <taxon>Gunneridae</taxon>
        <taxon>Pentapetalae</taxon>
        <taxon>rosids</taxon>
        <taxon>fabids</taxon>
        <taxon>Fabales</taxon>
        <taxon>Fabaceae</taxon>
        <taxon>Papilionoideae</taxon>
        <taxon>50 kb inversion clade</taxon>
        <taxon>NPAAA clade</taxon>
        <taxon>Hologalegina</taxon>
        <taxon>IRL clade</taxon>
        <taxon>Trifolieae</taxon>
        <taxon>Trifolium</taxon>
    </lineage>
</organism>
<evidence type="ECO:0000313" key="1">
    <source>
        <dbReference type="EMBL" id="PNX56001.1"/>
    </source>
</evidence>
<proteinExistence type="predicted"/>